<dbReference type="AlphaFoldDB" id="A0AAV4M4B9"/>
<organism evidence="1 2">
    <name type="scientific">Caerostris extrusa</name>
    <name type="common">Bark spider</name>
    <name type="synonym">Caerostris bankana</name>
    <dbReference type="NCBI Taxonomy" id="172846"/>
    <lineage>
        <taxon>Eukaryota</taxon>
        <taxon>Metazoa</taxon>
        <taxon>Ecdysozoa</taxon>
        <taxon>Arthropoda</taxon>
        <taxon>Chelicerata</taxon>
        <taxon>Arachnida</taxon>
        <taxon>Araneae</taxon>
        <taxon>Araneomorphae</taxon>
        <taxon>Entelegynae</taxon>
        <taxon>Araneoidea</taxon>
        <taxon>Araneidae</taxon>
        <taxon>Caerostris</taxon>
    </lineage>
</organism>
<reference evidence="1 2" key="1">
    <citation type="submission" date="2021-06" db="EMBL/GenBank/DDBJ databases">
        <title>Caerostris extrusa draft genome.</title>
        <authorList>
            <person name="Kono N."/>
            <person name="Arakawa K."/>
        </authorList>
    </citation>
    <scope>NUCLEOTIDE SEQUENCE [LARGE SCALE GENOMIC DNA]</scope>
</reference>
<evidence type="ECO:0000313" key="2">
    <source>
        <dbReference type="Proteomes" id="UP001054945"/>
    </source>
</evidence>
<sequence>MRKNIVAHSRFSKREICRQKHIKIWQKNSPYNINRVQTLSLSFLSPSVGRKIILIRRKTPELVLLVFVMPDGIKVMGKDRLEE</sequence>
<name>A0AAV4M4B9_CAEEX</name>
<accession>A0AAV4M4B9</accession>
<keyword evidence="2" id="KW-1185">Reference proteome</keyword>
<dbReference type="Proteomes" id="UP001054945">
    <property type="component" value="Unassembled WGS sequence"/>
</dbReference>
<evidence type="ECO:0000313" key="1">
    <source>
        <dbReference type="EMBL" id="GIX66813.1"/>
    </source>
</evidence>
<gene>
    <name evidence="1" type="ORF">CEXT_226721</name>
</gene>
<comment type="caution">
    <text evidence="1">The sequence shown here is derived from an EMBL/GenBank/DDBJ whole genome shotgun (WGS) entry which is preliminary data.</text>
</comment>
<dbReference type="EMBL" id="BPLR01019340">
    <property type="protein sequence ID" value="GIX66813.1"/>
    <property type="molecule type" value="Genomic_DNA"/>
</dbReference>
<proteinExistence type="predicted"/>
<protein>
    <submittedName>
        <fullName evidence="1">Uncharacterized protein</fullName>
    </submittedName>
</protein>